<keyword evidence="2" id="KW-1185">Reference proteome</keyword>
<dbReference type="RefSeq" id="WP_133362547.1">
    <property type="nucleotide sequence ID" value="NZ_CP037940.1"/>
</dbReference>
<gene>
    <name evidence="1" type="ORF">EQG49_02850</name>
</gene>
<reference evidence="2" key="1">
    <citation type="submission" date="2019-03" db="EMBL/GenBank/DDBJ databases">
        <title>Weissella sp. 26KH-42 Genome sequencing.</title>
        <authorList>
            <person name="Heo J."/>
            <person name="Kim S.-J."/>
            <person name="Kim J.-S."/>
            <person name="Hong S.-B."/>
            <person name="Kwon S.-W."/>
        </authorList>
    </citation>
    <scope>NUCLEOTIDE SEQUENCE [LARGE SCALE GENOMIC DNA]</scope>
    <source>
        <strain evidence="2">26KH-42</strain>
    </source>
</reference>
<dbReference type="AlphaFoldDB" id="A0A4P6YS20"/>
<dbReference type="Proteomes" id="UP000292886">
    <property type="component" value="Chromosome"/>
</dbReference>
<sequence length="107" mass="11590">MNKKGFGIIAGILGSLGLAAVVGKQAQQKSADKVHATIIAKIHDEFAQRGNIEGTWLSKDIDVLVTDDAEFAVYHGGVSLRRNGELEQYELVIDAQTLEIVSENKIL</sequence>
<proteinExistence type="predicted"/>
<evidence type="ECO:0008006" key="3">
    <source>
        <dbReference type="Google" id="ProtNLM"/>
    </source>
</evidence>
<name>A0A4P6YS20_9LACO</name>
<evidence type="ECO:0000313" key="2">
    <source>
        <dbReference type="Proteomes" id="UP000292886"/>
    </source>
</evidence>
<dbReference type="EMBL" id="CP037940">
    <property type="protein sequence ID" value="QBO35467.1"/>
    <property type="molecule type" value="Genomic_DNA"/>
</dbReference>
<organism evidence="1 2">
    <name type="scientific">Periweissella cryptocerci</name>
    <dbReference type="NCBI Taxonomy" id="2506420"/>
    <lineage>
        <taxon>Bacteria</taxon>
        <taxon>Bacillati</taxon>
        <taxon>Bacillota</taxon>
        <taxon>Bacilli</taxon>
        <taxon>Lactobacillales</taxon>
        <taxon>Lactobacillaceae</taxon>
        <taxon>Periweissella</taxon>
    </lineage>
</organism>
<accession>A0A4P6YS20</accession>
<evidence type="ECO:0000313" key="1">
    <source>
        <dbReference type="EMBL" id="QBO35467.1"/>
    </source>
</evidence>
<protein>
    <recommendedName>
        <fullName evidence="3">PepSY domain-containing protein</fullName>
    </recommendedName>
</protein>
<dbReference type="OrthoDB" id="2989832at2"/>
<dbReference type="KEGG" id="wei:EQG49_02850"/>